<dbReference type="PROSITE" id="PS50297">
    <property type="entry name" value="ANK_REP_REGION"/>
    <property type="match status" value="3"/>
</dbReference>
<reference evidence="4 5" key="1">
    <citation type="submission" date="2014-02" db="EMBL/GenBank/DDBJ databases">
        <title>The genome sequence of Colletotrichum fioriniae PJ7.</title>
        <authorList>
            <person name="Baroncelli R."/>
            <person name="Thon M.R."/>
        </authorList>
    </citation>
    <scope>NUCLEOTIDE SEQUENCE [LARGE SCALE GENOMIC DNA]</scope>
    <source>
        <strain evidence="4 5">PJ7</strain>
    </source>
</reference>
<dbReference type="eggNOG" id="KOG0504">
    <property type="taxonomic scope" value="Eukaryota"/>
</dbReference>
<gene>
    <name evidence="4" type="ORF">CFIO01_04652</name>
</gene>
<dbReference type="Proteomes" id="UP000020467">
    <property type="component" value="Unassembled WGS sequence"/>
</dbReference>
<sequence length="263" mass="28878">MTELHLAAAFGTPDICSRILDEGVPVDIFETSRGTPLCTASTEGRVDNVKLLLQRGADINLQNARGSTPLLCAAYTGSIEVMDFLLNQGALVELKANTTTVLHVAAEDHGPSMVQLILKHIKQHHPEDMVGLLNQHDKQDRSPLHLSAQKGDLETVRALVDAGADIDIEDALARTPVYFAEQHGESEIKDFLISRGARIGVPRIETVEVELEDGRTVLVEVSDKNRKPGEQPSKLCPEEAEKMIYDVADTVFTSPIRRIRCKN</sequence>
<feature type="repeat" description="ANK" evidence="3">
    <location>
        <begin position="65"/>
        <end position="97"/>
    </location>
</feature>
<dbReference type="Pfam" id="PF12796">
    <property type="entry name" value="Ank_2"/>
    <property type="match status" value="1"/>
</dbReference>
<evidence type="ECO:0000313" key="4">
    <source>
        <dbReference type="EMBL" id="EXF72946.1"/>
    </source>
</evidence>
<comment type="caution">
    <text evidence="4">The sequence shown here is derived from an EMBL/GenBank/DDBJ whole genome shotgun (WGS) entry which is preliminary data.</text>
</comment>
<accession>A0A010QY90</accession>
<dbReference type="Gene3D" id="1.25.40.20">
    <property type="entry name" value="Ankyrin repeat-containing domain"/>
    <property type="match status" value="2"/>
</dbReference>
<dbReference type="InterPro" id="IPR002110">
    <property type="entry name" value="Ankyrin_rpt"/>
</dbReference>
<evidence type="ECO:0000256" key="3">
    <source>
        <dbReference type="PROSITE-ProRule" id="PRU00023"/>
    </source>
</evidence>
<dbReference type="AlphaFoldDB" id="A0A010QY90"/>
<dbReference type="PANTHER" id="PTHR24198:SF165">
    <property type="entry name" value="ANKYRIN REPEAT-CONTAINING PROTEIN-RELATED"/>
    <property type="match status" value="1"/>
</dbReference>
<keyword evidence="5" id="KW-1185">Reference proteome</keyword>
<dbReference type="EMBL" id="JARH01001094">
    <property type="protein sequence ID" value="EXF72946.1"/>
    <property type="molecule type" value="Genomic_DNA"/>
</dbReference>
<name>A0A010QY90_9PEZI</name>
<dbReference type="PRINTS" id="PR01415">
    <property type="entry name" value="ANKYRIN"/>
</dbReference>
<feature type="repeat" description="ANK" evidence="3">
    <location>
        <begin position="139"/>
        <end position="171"/>
    </location>
</feature>
<proteinExistence type="predicted"/>
<evidence type="ECO:0000256" key="2">
    <source>
        <dbReference type="ARBA" id="ARBA00023043"/>
    </source>
</evidence>
<dbReference type="STRING" id="1445577.A0A010QY90"/>
<keyword evidence="2 3" id="KW-0040">ANK repeat</keyword>
<evidence type="ECO:0000313" key="5">
    <source>
        <dbReference type="Proteomes" id="UP000020467"/>
    </source>
</evidence>
<organism evidence="4 5">
    <name type="scientific">Colletotrichum fioriniae PJ7</name>
    <dbReference type="NCBI Taxonomy" id="1445577"/>
    <lineage>
        <taxon>Eukaryota</taxon>
        <taxon>Fungi</taxon>
        <taxon>Dikarya</taxon>
        <taxon>Ascomycota</taxon>
        <taxon>Pezizomycotina</taxon>
        <taxon>Sordariomycetes</taxon>
        <taxon>Hypocreomycetidae</taxon>
        <taxon>Glomerellales</taxon>
        <taxon>Glomerellaceae</taxon>
        <taxon>Colletotrichum</taxon>
        <taxon>Colletotrichum acutatum species complex</taxon>
    </lineage>
</organism>
<dbReference type="PROSITE" id="PS50088">
    <property type="entry name" value="ANK_REPEAT"/>
    <property type="match status" value="4"/>
</dbReference>
<dbReference type="OrthoDB" id="4837942at2759"/>
<dbReference type="HOGENOM" id="CLU_1057706_0_0_1"/>
<protein>
    <submittedName>
        <fullName evidence="4">Uncharacterized protein</fullName>
    </submittedName>
</protein>
<dbReference type="Pfam" id="PF13637">
    <property type="entry name" value="Ank_4"/>
    <property type="match status" value="1"/>
</dbReference>
<dbReference type="PANTHER" id="PTHR24198">
    <property type="entry name" value="ANKYRIN REPEAT AND PROTEIN KINASE DOMAIN-CONTAINING PROTEIN"/>
    <property type="match status" value="1"/>
</dbReference>
<keyword evidence="1" id="KW-0677">Repeat</keyword>
<feature type="repeat" description="ANK" evidence="3">
    <location>
        <begin position="32"/>
        <end position="64"/>
    </location>
</feature>
<feature type="repeat" description="ANK" evidence="3">
    <location>
        <begin position="1"/>
        <end position="31"/>
    </location>
</feature>
<evidence type="ECO:0000256" key="1">
    <source>
        <dbReference type="ARBA" id="ARBA00022737"/>
    </source>
</evidence>
<dbReference type="SMART" id="SM00248">
    <property type="entry name" value="ANK"/>
    <property type="match status" value="6"/>
</dbReference>
<dbReference type="KEGG" id="cfj:CFIO01_04652"/>
<dbReference type="InterPro" id="IPR036770">
    <property type="entry name" value="Ankyrin_rpt-contain_sf"/>
</dbReference>
<dbReference type="SUPFAM" id="SSF48403">
    <property type="entry name" value="Ankyrin repeat"/>
    <property type="match status" value="1"/>
</dbReference>